<evidence type="ECO:0000313" key="2">
    <source>
        <dbReference type="EMBL" id="TLD43614.1"/>
    </source>
</evidence>
<keyword evidence="1" id="KW-1133">Transmembrane helix</keyword>
<evidence type="ECO:0000256" key="1">
    <source>
        <dbReference type="SAM" id="Phobius"/>
    </source>
</evidence>
<gene>
    <name evidence="2" type="ORF">JETT_0045</name>
</gene>
<comment type="caution">
    <text evidence="2">The sequence shown here is derived from an EMBL/GenBank/DDBJ whole genome shotgun (WGS) entry which is preliminary data.</text>
</comment>
<name>A0A533QG73_9BACT</name>
<dbReference type="AlphaFoldDB" id="A0A533QG73"/>
<dbReference type="EMBL" id="SULG01000001">
    <property type="protein sequence ID" value="TLD43614.1"/>
    <property type="molecule type" value="Genomic_DNA"/>
</dbReference>
<keyword evidence="1" id="KW-0472">Membrane</keyword>
<protein>
    <submittedName>
        <fullName evidence="2">Uncharacterized protein</fullName>
    </submittedName>
</protein>
<dbReference type="Proteomes" id="UP000319783">
    <property type="component" value="Unassembled WGS sequence"/>
</dbReference>
<reference evidence="2 3" key="1">
    <citation type="submission" date="2019-04" db="EMBL/GenBank/DDBJ databases">
        <title>Genome of a novel bacterium Candidatus Jettenia ecosi reconstructed from metagenome of an anammox bioreactor.</title>
        <authorList>
            <person name="Mardanov A.V."/>
            <person name="Beletsky A.V."/>
            <person name="Ravin N.V."/>
            <person name="Botchkova E.A."/>
            <person name="Litti Y.V."/>
            <person name="Nozhevnikova A.N."/>
        </authorList>
    </citation>
    <scope>NUCLEOTIDE SEQUENCE [LARGE SCALE GENOMIC DNA]</scope>
    <source>
        <strain evidence="2">J2</strain>
    </source>
</reference>
<keyword evidence="1" id="KW-0812">Transmembrane</keyword>
<proteinExistence type="predicted"/>
<accession>A0A533QG73</accession>
<evidence type="ECO:0000313" key="3">
    <source>
        <dbReference type="Proteomes" id="UP000319783"/>
    </source>
</evidence>
<organism evidence="2 3">
    <name type="scientific">Candidatus Jettenia ecosi</name>
    <dbReference type="NCBI Taxonomy" id="2494326"/>
    <lineage>
        <taxon>Bacteria</taxon>
        <taxon>Pseudomonadati</taxon>
        <taxon>Planctomycetota</taxon>
        <taxon>Candidatus Brocadiia</taxon>
        <taxon>Candidatus Brocadiales</taxon>
        <taxon>Candidatus Brocadiaceae</taxon>
        <taxon>Candidatus Jettenia</taxon>
    </lineage>
</organism>
<feature type="transmembrane region" description="Helical" evidence="1">
    <location>
        <begin position="322"/>
        <end position="343"/>
    </location>
</feature>
<sequence>MVIAPIVLFLLQGCGAMQRLTAPRPDPHLAIIRAEVINFADLFFDKIADATYKVSDLAGTPRARVDATLWRIHYCTNAIQIATGPNPKANLIDMVTMVSLGRMAMEGSTPELVIGSHTQILRNTFRRMEQQGWQIARRYLTREQLSELRKYIRTCHEKYPKNILVGGVRLAEYAHIRSKSGKKKGVGPELIGVLIFDPFSGLDPAVREVEALRDFADRSMFQLGRFPVIMRWQMEMLYSRILQEPESQGLFEDISRFSESTERFSQTVAMLPDHLTKERREFFRDLDAEMTRITSLLSQLEQTATHVRKEGDAIVTKLFRTGVLLIVVFFAGLVISLVVYRLISQRMLPASRE</sequence>